<evidence type="ECO:0000256" key="2">
    <source>
        <dbReference type="ARBA" id="ARBA00022448"/>
    </source>
</evidence>
<evidence type="ECO:0000313" key="5">
    <source>
        <dbReference type="Proteomes" id="UP000246635"/>
    </source>
</evidence>
<dbReference type="Pfam" id="PF01547">
    <property type="entry name" value="SBP_bac_1"/>
    <property type="match status" value="1"/>
</dbReference>
<accession>A0A2V2YSQ6</accession>
<dbReference type="InterPro" id="IPR050490">
    <property type="entry name" value="Bact_solute-bd_prot1"/>
</dbReference>
<dbReference type="PANTHER" id="PTHR43649:SF29">
    <property type="entry name" value="OSMOPROTECTIVE COMPOUNDS-BINDING PROTEIN GGTB"/>
    <property type="match status" value="1"/>
</dbReference>
<evidence type="ECO:0000256" key="1">
    <source>
        <dbReference type="ARBA" id="ARBA00008520"/>
    </source>
</evidence>
<dbReference type="OrthoDB" id="9798191at2"/>
<protein>
    <submittedName>
        <fullName evidence="4">Carbohydrate ABC transporter substrate-binding protein (CUT1 family)</fullName>
    </submittedName>
</protein>
<comment type="caution">
    <text evidence="4">The sequence shown here is derived from an EMBL/GenBank/DDBJ whole genome shotgun (WGS) entry which is preliminary data.</text>
</comment>
<keyword evidence="2" id="KW-0813">Transport</keyword>
<keyword evidence="3" id="KW-0732">Signal</keyword>
<organism evidence="4 5">
    <name type="scientific">Paenibacillus cellulosilyticus</name>
    <dbReference type="NCBI Taxonomy" id="375489"/>
    <lineage>
        <taxon>Bacteria</taxon>
        <taxon>Bacillati</taxon>
        <taxon>Bacillota</taxon>
        <taxon>Bacilli</taxon>
        <taxon>Bacillales</taxon>
        <taxon>Paenibacillaceae</taxon>
        <taxon>Paenibacillus</taxon>
    </lineage>
</organism>
<name>A0A2V2YSQ6_9BACL</name>
<dbReference type="EMBL" id="QGTQ01000011">
    <property type="protein sequence ID" value="PWW00952.1"/>
    <property type="molecule type" value="Genomic_DNA"/>
</dbReference>
<dbReference type="PANTHER" id="PTHR43649">
    <property type="entry name" value="ARABINOSE-BINDING PROTEIN-RELATED"/>
    <property type="match status" value="1"/>
</dbReference>
<keyword evidence="5" id="KW-1185">Reference proteome</keyword>
<dbReference type="AlphaFoldDB" id="A0A2V2YSQ6"/>
<dbReference type="SUPFAM" id="SSF53850">
    <property type="entry name" value="Periplasmic binding protein-like II"/>
    <property type="match status" value="1"/>
</dbReference>
<dbReference type="Proteomes" id="UP000246635">
    <property type="component" value="Unassembled WGS sequence"/>
</dbReference>
<dbReference type="PROSITE" id="PS51257">
    <property type="entry name" value="PROKAR_LIPOPROTEIN"/>
    <property type="match status" value="1"/>
</dbReference>
<feature type="signal peptide" evidence="3">
    <location>
        <begin position="1"/>
        <end position="19"/>
    </location>
</feature>
<evidence type="ECO:0000256" key="3">
    <source>
        <dbReference type="SAM" id="SignalP"/>
    </source>
</evidence>
<feature type="chain" id="PRO_5038904687" evidence="3">
    <location>
        <begin position="20"/>
        <end position="437"/>
    </location>
</feature>
<dbReference type="InterPro" id="IPR006059">
    <property type="entry name" value="SBP"/>
</dbReference>
<comment type="similarity">
    <text evidence="1">Belongs to the bacterial solute-binding protein 1 family.</text>
</comment>
<sequence length="437" mass="48587">MLKPAAALCLIAACCLLLASCGGSSSYMSDEQNTISDPVRTIHFVSSDLEEQQPRIISEQARAYEKLHPTVKYEFENVNTSDLVQKMQLLAASNDLPEIFSYESGRPLEQLADNGLILDIEKLFNEIGLQNELNPAAVKLLKSMVRNKGVYALPLEINIEGFWYNKDLFAKYGLSEPETWDDLMHAAEVFQANGIQPFALSGAQKWPITRLINGYVIRKYGYDVMQKVDRKELKVTDPGFIEAAAIVQRMSLQGYFGKNVNRTEMDEASALFLKGNAAMFYTGSWSLRDFNNPDKNHIGTDAIGLFNIPLVPGGKGTKDDWSMNAGLTTSLSSAAYDNTMKDWLKAVFTGYGDKAMAANGVISGFNVQHMPSDVPELTRMAQSKIDNVRNGALWFEALFDPESQAAAWNNAQLLISSGDYTPQMYMQDLQAMLDKQQ</sequence>
<dbReference type="RefSeq" id="WP_110044833.1">
    <property type="nucleotide sequence ID" value="NZ_CP054613.1"/>
</dbReference>
<reference evidence="4 5" key="1">
    <citation type="submission" date="2018-05" db="EMBL/GenBank/DDBJ databases">
        <title>Genomic Encyclopedia of Type Strains, Phase III (KMG-III): the genomes of soil and plant-associated and newly described type strains.</title>
        <authorList>
            <person name="Whitman W."/>
        </authorList>
    </citation>
    <scope>NUCLEOTIDE SEQUENCE [LARGE SCALE GENOMIC DNA]</scope>
    <source>
        <strain evidence="4 5">CECT 5696</strain>
    </source>
</reference>
<gene>
    <name evidence="4" type="ORF">DFQ01_11199</name>
</gene>
<proteinExistence type="inferred from homology"/>
<evidence type="ECO:0000313" key="4">
    <source>
        <dbReference type="EMBL" id="PWW00952.1"/>
    </source>
</evidence>
<dbReference type="Gene3D" id="3.40.190.10">
    <property type="entry name" value="Periplasmic binding protein-like II"/>
    <property type="match status" value="2"/>
</dbReference>